<dbReference type="GO" id="GO:0016705">
    <property type="term" value="F:oxidoreductase activity, acting on paired donors, with incorporation or reduction of molecular oxygen"/>
    <property type="evidence" value="ECO:0007669"/>
    <property type="project" value="InterPro"/>
</dbReference>
<dbReference type="PROSITE" id="PS00086">
    <property type="entry name" value="CYTOCHROME_P450"/>
    <property type="match status" value="1"/>
</dbReference>
<dbReference type="InterPro" id="IPR017972">
    <property type="entry name" value="Cyt_P450_CS"/>
</dbReference>
<evidence type="ECO:0000256" key="7">
    <source>
        <dbReference type="SAM" id="MobiDB-lite"/>
    </source>
</evidence>
<feature type="compositionally biased region" description="Basic and acidic residues" evidence="7">
    <location>
        <begin position="384"/>
        <end position="395"/>
    </location>
</feature>
<dbReference type="Pfam" id="PF00067">
    <property type="entry name" value="p450"/>
    <property type="match status" value="1"/>
</dbReference>
<dbReference type="Gene3D" id="1.10.630.10">
    <property type="entry name" value="Cytochrome P450"/>
    <property type="match status" value="1"/>
</dbReference>
<dbReference type="SUPFAM" id="SSF48264">
    <property type="entry name" value="Cytochrome P450"/>
    <property type="match status" value="1"/>
</dbReference>
<reference evidence="8 9" key="1">
    <citation type="journal article" date="2016" name="Mol. Biol. Evol.">
        <title>Genome-Wide Survey of Gut Fungi (Harpellales) Reveals the First Horizontally Transferred Ubiquitin Gene from a Mosquito Host.</title>
        <authorList>
            <person name="Wang Y."/>
            <person name="White M.M."/>
            <person name="Kvist S."/>
            <person name="Moncalvo J.M."/>
        </authorList>
    </citation>
    <scope>NUCLEOTIDE SEQUENCE [LARGE SCALE GENOMIC DNA]</scope>
    <source>
        <strain evidence="8 9">ALG-7-W6</strain>
    </source>
</reference>
<evidence type="ECO:0000256" key="3">
    <source>
        <dbReference type="ARBA" id="ARBA00023002"/>
    </source>
</evidence>
<dbReference type="PANTHER" id="PTHR24305:SF235">
    <property type="entry name" value="CYTOCHROME P450 MONOOXYGENASE APDB-RELATED"/>
    <property type="match status" value="1"/>
</dbReference>
<gene>
    <name evidence="8" type="ORF">AYI68_g6914</name>
</gene>
<dbReference type="PRINTS" id="PR00463">
    <property type="entry name" value="EP450I"/>
</dbReference>
<dbReference type="GO" id="GO:0004497">
    <property type="term" value="F:monooxygenase activity"/>
    <property type="evidence" value="ECO:0007669"/>
    <property type="project" value="UniProtKB-KW"/>
</dbReference>
<dbReference type="InterPro" id="IPR036396">
    <property type="entry name" value="Cyt_P450_sf"/>
</dbReference>
<evidence type="ECO:0000256" key="1">
    <source>
        <dbReference type="ARBA" id="ARBA00001971"/>
    </source>
</evidence>
<comment type="similarity">
    <text evidence="6">Belongs to the cytochrome P450 family.</text>
</comment>
<organism evidence="8 9">
    <name type="scientific">Smittium mucronatum</name>
    <dbReference type="NCBI Taxonomy" id="133383"/>
    <lineage>
        <taxon>Eukaryota</taxon>
        <taxon>Fungi</taxon>
        <taxon>Fungi incertae sedis</taxon>
        <taxon>Zoopagomycota</taxon>
        <taxon>Kickxellomycotina</taxon>
        <taxon>Harpellomycetes</taxon>
        <taxon>Harpellales</taxon>
        <taxon>Legeriomycetaceae</taxon>
        <taxon>Smittium</taxon>
    </lineage>
</organism>
<dbReference type="STRING" id="133383.A0A1R0GQ59"/>
<dbReference type="InterPro" id="IPR050121">
    <property type="entry name" value="Cytochrome_P450_monoxygenase"/>
</dbReference>
<evidence type="ECO:0000256" key="5">
    <source>
        <dbReference type="PIRSR" id="PIRSR602401-1"/>
    </source>
</evidence>
<accession>A0A1R0GQ59</accession>
<dbReference type="InterPro" id="IPR001128">
    <property type="entry name" value="Cyt_P450"/>
</dbReference>
<keyword evidence="4 5" id="KW-0408">Iron</keyword>
<dbReference type="PANTHER" id="PTHR24305">
    <property type="entry name" value="CYTOCHROME P450"/>
    <property type="match status" value="1"/>
</dbReference>
<proteinExistence type="inferred from homology"/>
<dbReference type="OrthoDB" id="3934656at2759"/>
<keyword evidence="5 6" id="KW-0349">Heme</keyword>
<evidence type="ECO:0000256" key="6">
    <source>
        <dbReference type="RuleBase" id="RU000461"/>
    </source>
</evidence>
<dbReference type="AlphaFoldDB" id="A0A1R0GQ59"/>
<evidence type="ECO:0000313" key="8">
    <source>
        <dbReference type="EMBL" id="OLY79027.1"/>
    </source>
</evidence>
<dbReference type="InterPro" id="IPR002401">
    <property type="entry name" value="Cyt_P450_E_grp-I"/>
</dbReference>
<evidence type="ECO:0000256" key="4">
    <source>
        <dbReference type="ARBA" id="ARBA00023004"/>
    </source>
</evidence>
<evidence type="ECO:0000313" key="9">
    <source>
        <dbReference type="Proteomes" id="UP000187455"/>
    </source>
</evidence>
<name>A0A1R0GQ59_9FUNG</name>
<comment type="cofactor">
    <cofactor evidence="1 5">
        <name>heme</name>
        <dbReference type="ChEBI" id="CHEBI:30413"/>
    </cofactor>
</comment>
<evidence type="ECO:0000256" key="2">
    <source>
        <dbReference type="ARBA" id="ARBA00022723"/>
    </source>
</evidence>
<dbReference type="PRINTS" id="PR00385">
    <property type="entry name" value="P450"/>
</dbReference>
<dbReference type="EMBL" id="LSSL01005107">
    <property type="protein sequence ID" value="OLY79027.1"/>
    <property type="molecule type" value="Genomic_DNA"/>
</dbReference>
<feature type="region of interest" description="Disordered" evidence="7">
    <location>
        <begin position="384"/>
        <end position="411"/>
    </location>
</feature>
<sequence length="420" mass="47911">MATYKFRKSATYKGFAGVHQNLFSTMDEEFNRMRRRQVGPAFSKTGLDSVESIVNSICIDSFFNKLNRLTEAHNGSAEFNYFRYFRNAAADVIGELAFGESFHAIENDGHPVTVWVNSAMKNSILFNTLPPLRILQTLIPSLTEKELKLRKFCLDSIKNRQELIRNGKFDNDRIDILQMYLTAINSSNKKPLSNDELISEMVIMIIAGVDSTSITMTWLVTYYMLYPKVYKRVLNEVRTNFPEKDHKITYKEAREKLPYFVATVYEILRIKGSVGGGLNRDVPEEGVNLSGYYIPHGSELTMFIAGAHEDTQIWGRNLSFNPDRFMGSEGEKLKKEIFAFSYGIRICPGRNLAWMEILIIIPNLLKNFDLSFPKDSLYGPNILDPKEGNEPKVPKDVAFASRPPENPDRDCNIIITKTSS</sequence>
<dbReference type="GO" id="GO:0005506">
    <property type="term" value="F:iron ion binding"/>
    <property type="evidence" value="ECO:0007669"/>
    <property type="project" value="InterPro"/>
</dbReference>
<feature type="binding site" description="axial binding residue" evidence="5">
    <location>
        <position position="347"/>
    </location>
    <ligand>
        <name>heme</name>
        <dbReference type="ChEBI" id="CHEBI:30413"/>
    </ligand>
    <ligandPart>
        <name>Fe</name>
        <dbReference type="ChEBI" id="CHEBI:18248"/>
    </ligandPart>
</feature>
<keyword evidence="6" id="KW-0503">Monooxygenase</keyword>
<dbReference type="Proteomes" id="UP000187455">
    <property type="component" value="Unassembled WGS sequence"/>
</dbReference>
<protein>
    <submittedName>
        <fullName evidence="8">Cytochrome</fullName>
    </submittedName>
</protein>
<keyword evidence="9" id="KW-1185">Reference proteome</keyword>
<dbReference type="GO" id="GO:0020037">
    <property type="term" value="F:heme binding"/>
    <property type="evidence" value="ECO:0007669"/>
    <property type="project" value="InterPro"/>
</dbReference>
<keyword evidence="3 6" id="KW-0560">Oxidoreductase</keyword>
<dbReference type="GO" id="GO:0044550">
    <property type="term" value="P:secondary metabolite biosynthetic process"/>
    <property type="evidence" value="ECO:0007669"/>
    <property type="project" value="UniProtKB-ARBA"/>
</dbReference>
<keyword evidence="2 5" id="KW-0479">Metal-binding</keyword>
<comment type="caution">
    <text evidence="8">The sequence shown here is derived from an EMBL/GenBank/DDBJ whole genome shotgun (WGS) entry which is preliminary data.</text>
</comment>